<feature type="domain" description="Non-reducing end beta-L-arabinofuranosidase-like GH127 middle" evidence="2">
    <location>
        <begin position="427"/>
        <end position="523"/>
    </location>
</feature>
<dbReference type="AlphaFoldDB" id="A0A5J4KKQ1"/>
<dbReference type="PANTHER" id="PTHR43465:SF2">
    <property type="entry name" value="DUF1680 DOMAIN PROTEIN (AFU_ORTHOLOGUE AFUA_1G08910)"/>
    <property type="match status" value="1"/>
</dbReference>
<keyword evidence="5" id="KW-1185">Reference proteome</keyword>
<feature type="domain" description="Non-reducing end beta-L-arabinofuranosidase-like GH127 catalytic" evidence="1">
    <location>
        <begin position="17"/>
        <end position="416"/>
    </location>
</feature>
<gene>
    <name evidence="4" type="ORF">KDW_45200</name>
</gene>
<dbReference type="Pfam" id="PF20737">
    <property type="entry name" value="Glyco_hydro127C"/>
    <property type="match status" value="1"/>
</dbReference>
<dbReference type="SUPFAM" id="SSF48208">
    <property type="entry name" value="Six-hairpin glycosidases"/>
    <property type="match status" value="1"/>
</dbReference>
<dbReference type="Pfam" id="PF20736">
    <property type="entry name" value="Glyco_hydro127M"/>
    <property type="match status" value="1"/>
</dbReference>
<dbReference type="RefSeq" id="WP_151758111.1">
    <property type="nucleotide sequence ID" value="NZ_BKZW01000002.1"/>
</dbReference>
<protein>
    <recommendedName>
        <fullName evidence="6">Glycoside hydrolase family 127 protein</fullName>
    </recommendedName>
</protein>
<evidence type="ECO:0000259" key="2">
    <source>
        <dbReference type="Pfam" id="PF20736"/>
    </source>
</evidence>
<comment type="caution">
    <text evidence="4">The sequence shown here is derived from an EMBL/GenBank/DDBJ whole genome shotgun (WGS) entry which is preliminary data.</text>
</comment>
<dbReference type="EMBL" id="BKZW01000002">
    <property type="protein sequence ID" value="GER90358.1"/>
    <property type="molecule type" value="Genomic_DNA"/>
</dbReference>
<dbReference type="InterPro" id="IPR008928">
    <property type="entry name" value="6-hairpin_glycosidase_sf"/>
</dbReference>
<dbReference type="InterPro" id="IPR049174">
    <property type="entry name" value="Beta-AFase-like"/>
</dbReference>
<organism evidence="4 5">
    <name type="scientific">Dictyobacter vulcani</name>
    <dbReference type="NCBI Taxonomy" id="2607529"/>
    <lineage>
        <taxon>Bacteria</taxon>
        <taxon>Bacillati</taxon>
        <taxon>Chloroflexota</taxon>
        <taxon>Ktedonobacteria</taxon>
        <taxon>Ktedonobacterales</taxon>
        <taxon>Dictyobacteraceae</taxon>
        <taxon>Dictyobacter</taxon>
    </lineage>
</organism>
<evidence type="ECO:0000313" key="5">
    <source>
        <dbReference type="Proteomes" id="UP000326912"/>
    </source>
</evidence>
<dbReference type="InterPro" id="IPR012878">
    <property type="entry name" value="Beta-AFase-like_GH127_cat"/>
</dbReference>
<evidence type="ECO:0008006" key="6">
    <source>
        <dbReference type="Google" id="ProtNLM"/>
    </source>
</evidence>
<reference evidence="4 5" key="1">
    <citation type="submission" date="2019-10" db="EMBL/GenBank/DDBJ databases">
        <title>Dictyobacter vulcani sp. nov., within the class Ktedonobacteria, isolated from soil of volcanic Mt. Zao.</title>
        <authorList>
            <person name="Zheng Y."/>
            <person name="Wang C.M."/>
            <person name="Sakai Y."/>
            <person name="Abe K."/>
            <person name="Yokota A."/>
            <person name="Yabe S."/>
        </authorList>
    </citation>
    <scope>NUCLEOTIDE SEQUENCE [LARGE SCALE GENOMIC DNA]</scope>
    <source>
        <strain evidence="4 5">W12</strain>
    </source>
</reference>
<evidence type="ECO:0000313" key="4">
    <source>
        <dbReference type="EMBL" id="GER90358.1"/>
    </source>
</evidence>
<proteinExistence type="predicted"/>
<dbReference type="InterPro" id="IPR049046">
    <property type="entry name" value="Beta-AFase-like_GH127_middle"/>
</dbReference>
<evidence type="ECO:0000259" key="1">
    <source>
        <dbReference type="Pfam" id="PF07944"/>
    </source>
</evidence>
<dbReference type="Proteomes" id="UP000326912">
    <property type="component" value="Unassembled WGS sequence"/>
</dbReference>
<dbReference type="GO" id="GO:0005975">
    <property type="term" value="P:carbohydrate metabolic process"/>
    <property type="evidence" value="ECO:0007669"/>
    <property type="project" value="InterPro"/>
</dbReference>
<feature type="domain" description="Non-reducing end beta-L-arabinofuranosidase-like GH127 C-terminal" evidence="3">
    <location>
        <begin position="525"/>
        <end position="637"/>
    </location>
</feature>
<sequence length="641" mass="72896">MDNYKQRRLQPIAFQAVQFRDTFWQPRIELVREQTIPFEYLQCKETGRIDALRLDWEPGQEPTPHIFWESDLAKWLEAASYSLATHPDADLDALLDQVIALLAAAQQPDGYLNVYFTVVEPGRRWTDLRDAHELYCAGHLIEAGVAHFEVTGKRTLLAVVQRYADYIATVFGPEPGQKRGYCGHEEIELALVRLYRTTGDQKYLRLSQYFIDERGQPPLYFEQEATERGTPGFFGETLPERAEQLAMFRQYNQSHQPVREQREVVGHAVRAMYLYCAMADLALELHDPSLVQACERLWQHLTTKRMYLTGGIGPSSANEGFTTDYDLPNETAYAETCAAVGLVFWAHRMLHLDCDGRYADVLEQTLYNGVLSGISLDGKKFFYVNPLASTGQTHRQEWFGCACCPPNIARLLSSLGQYMYSQGDAEVAVHLYATSEARLQVGAHTLMMRQQTQYPWDGAIRLDLELASPARFALKLRIPGWCTRPVLRVNGVVVEVASCLEKGYARIERTWQNGDSVELHLPMPVTRIYAHPAVVADTGCVALQRGPLVYCVESADNPVPLNQLQLPVDQPLHPEFKPDILNGVVMLQGSACVPDLTDWNDCLYRTRKLRMQETRLTAIPYFAWDNRQPGAMRVWIRELSI</sequence>
<evidence type="ECO:0000259" key="3">
    <source>
        <dbReference type="Pfam" id="PF20737"/>
    </source>
</evidence>
<name>A0A5J4KKQ1_9CHLR</name>
<dbReference type="Pfam" id="PF07944">
    <property type="entry name" value="Beta-AFase-like_GH127_cat"/>
    <property type="match status" value="1"/>
</dbReference>
<accession>A0A5J4KKQ1</accession>
<dbReference type="InterPro" id="IPR049049">
    <property type="entry name" value="Beta-AFase-like_GH127_C"/>
</dbReference>
<dbReference type="PANTHER" id="PTHR43465">
    <property type="entry name" value="DUF1680 DOMAIN PROTEIN (AFU_ORTHOLOGUE AFUA_1G08910)"/>
    <property type="match status" value="1"/>
</dbReference>